<evidence type="ECO:0000313" key="3">
    <source>
        <dbReference type="Proteomes" id="UP000568877"/>
    </source>
</evidence>
<gene>
    <name evidence="2" type="ORF">HKBW3S42_00376</name>
</gene>
<sequence>MEKDVDMRQAAQPGRHNINEEISHQIKPKETHQPHLSVPKKDFPAIGPDQITQNSHCQSQIKRRQMDVEQSR</sequence>
<comment type="caution">
    <text evidence="2">The sequence shown here is derived from an EMBL/GenBank/DDBJ whole genome shotgun (WGS) entry which is preliminary data.</text>
</comment>
<protein>
    <submittedName>
        <fullName evidence="2">Uncharacterized protein</fullName>
    </submittedName>
</protein>
<name>A0A6V8PMJ8_9ACTN</name>
<proteinExistence type="predicted"/>
<feature type="region of interest" description="Disordered" evidence="1">
    <location>
        <begin position="1"/>
        <end position="72"/>
    </location>
</feature>
<evidence type="ECO:0000256" key="1">
    <source>
        <dbReference type="SAM" id="MobiDB-lite"/>
    </source>
</evidence>
<reference evidence="2 3" key="1">
    <citation type="journal article" date="2020" name="Front. Microbiol.">
        <title>Single-cell genomics of novel Actinobacteria with the Wood-Ljungdahl pathway discovered in a serpentinizing system.</title>
        <authorList>
            <person name="Merino N."/>
            <person name="Kawai M."/>
            <person name="Boyd E.S."/>
            <person name="Colman D.R."/>
            <person name="McGlynn S.E."/>
            <person name="Nealson K.H."/>
            <person name="Kurokawa K."/>
            <person name="Hongoh Y."/>
        </authorList>
    </citation>
    <scope>NUCLEOTIDE SEQUENCE [LARGE SCALE GENOMIC DNA]</scope>
    <source>
        <strain evidence="2 3">S42</strain>
    </source>
</reference>
<dbReference type="Proteomes" id="UP000568877">
    <property type="component" value="Unassembled WGS sequence"/>
</dbReference>
<dbReference type="EMBL" id="BLSA01000029">
    <property type="protein sequence ID" value="GFP32071.1"/>
    <property type="molecule type" value="Genomic_DNA"/>
</dbReference>
<organism evidence="2 3">
    <name type="scientific">Candidatus Hakubella thermalkaliphila</name>
    <dbReference type="NCBI Taxonomy" id="2754717"/>
    <lineage>
        <taxon>Bacteria</taxon>
        <taxon>Bacillati</taxon>
        <taxon>Actinomycetota</taxon>
        <taxon>Actinomycetota incertae sedis</taxon>
        <taxon>Candidatus Hakubellales</taxon>
        <taxon>Candidatus Hakubellaceae</taxon>
        <taxon>Candidatus Hakubella</taxon>
    </lineage>
</organism>
<feature type="compositionally biased region" description="Polar residues" evidence="1">
    <location>
        <begin position="50"/>
        <end position="60"/>
    </location>
</feature>
<feature type="compositionally biased region" description="Basic and acidic residues" evidence="1">
    <location>
        <begin position="17"/>
        <end position="43"/>
    </location>
</feature>
<evidence type="ECO:0000313" key="2">
    <source>
        <dbReference type="EMBL" id="GFP32071.1"/>
    </source>
</evidence>
<accession>A0A6V8PMJ8</accession>
<dbReference type="AlphaFoldDB" id="A0A6V8PMJ8"/>